<organism evidence="1 2">
    <name type="scientific">Gigaspora margarita</name>
    <dbReference type="NCBI Taxonomy" id="4874"/>
    <lineage>
        <taxon>Eukaryota</taxon>
        <taxon>Fungi</taxon>
        <taxon>Fungi incertae sedis</taxon>
        <taxon>Mucoromycota</taxon>
        <taxon>Glomeromycotina</taxon>
        <taxon>Glomeromycetes</taxon>
        <taxon>Diversisporales</taxon>
        <taxon>Gigasporaceae</taxon>
        <taxon>Gigaspora</taxon>
    </lineage>
</organism>
<sequence length="199" mass="22268">SNIEEALQNLSGTSIAHIEPNHNQANIEPDLESLNQEPETNTSKKPKTIPGVWKNFQPTQILSHCKRPSPTFSTSSTPKSAWTIPNPELLMNKKISKELSLVNNDELAEMSDTTKGFPLNVSWALKENMKFGNLKAADRYSPEDMHADFEDLARNGEISFKEVLTVKTIKGWIGRYSASFKKEVSERALTEASNDKHAL</sequence>
<accession>A0ABN7WI12</accession>
<comment type="caution">
    <text evidence="1">The sequence shown here is derived from an EMBL/GenBank/DDBJ whole genome shotgun (WGS) entry which is preliminary data.</text>
</comment>
<reference evidence="1 2" key="1">
    <citation type="submission" date="2021-06" db="EMBL/GenBank/DDBJ databases">
        <authorList>
            <person name="Kallberg Y."/>
            <person name="Tangrot J."/>
            <person name="Rosling A."/>
        </authorList>
    </citation>
    <scope>NUCLEOTIDE SEQUENCE [LARGE SCALE GENOMIC DNA]</scope>
    <source>
        <strain evidence="1 2">120-4 pot B 10/14</strain>
    </source>
</reference>
<name>A0ABN7WI12_GIGMA</name>
<feature type="non-terminal residue" evidence="1">
    <location>
        <position position="1"/>
    </location>
</feature>
<evidence type="ECO:0000313" key="2">
    <source>
        <dbReference type="Proteomes" id="UP000789901"/>
    </source>
</evidence>
<dbReference type="Proteomes" id="UP000789901">
    <property type="component" value="Unassembled WGS sequence"/>
</dbReference>
<gene>
    <name evidence="1" type="ORF">GMARGA_LOCUS31289</name>
</gene>
<proteinExistence type="predicted"/>
<protein>
    <submittedName>
        <fullName evidence="1">12550_t:CDS:1</fullName>
    </submittedName>
</protein>
<keyword evidence="2" id="KW-1185">Reference proteome</keyword>
<evidence type="ECO:0000313" key="1">
    <source>
        <dbReference type="EMBL" id="CAG8832923.1"/>
    </source>
</evidence>
<dbReference type="EMBL" id="CAJVQB010046348">
    <property type="protein sequence ID" value="CAG8832923.1"/>
    <property type="molecule type" value="Genomic_DNA"/>
</dbReference>
<feature type="non-terminal residue" evidence="1">
    <location>
        <position position="199"/>
    </location>
</feature>